<dbReference type="InterPro" id="IPR036397">
    <property type="entry name" value="RNaseH_sf"/>
</dbReference>
<evidence type="ECO:0000313" key="2">
    <source>
        <dbReference type="Proteomes" id="UP001153954"/>
    </source>
</evidence>
<keyword evidence="2" id="KW-1185">Reference proteome</keyword>
<dbReference type="AlphaFoldDB" id="A0AAU9V896"/>
<sequence length="93" mass="10406">MPLQKARVCSYICRTPLGPALDAIKEKRRGKLSRGVMLLHDNAPVHISSVSMAAIKECGFTELNHPPYRPDLAPSDKLLFILNIEIILTRKKV</sequence>
<dbReference type="PANTHER" id="PTHR46060:SF1">
    <property type="entry name" value="MARINER MOS1 TRANSPOSASE-LIKE PROTEIN"/>
    <property type="match status" value="1"/>
</dbReference>
<comment type="caution">
    <text evidence="1">The sequence shown here is derived from an EMBL/GenBank/DDBJ whole genome shotgun (WGS) entry which is preliminary data.</text>
</comment>
<gene>
    <name evidence="1" type="ORF">EEDITHA_LOCUS20540</name>
</gene>
<dbReference type="EMBL" id="CAKOGL010000029">
    <property type="protein sequence ID" value="CAH2106402.1"/>
    <property type="molecule type" value="Genomic_DNA"/>
</dbReference>
<reference evidence="1" key="1">
    <citation type="submission" date="2022-03" db="EMBL/GenBank/DDBJ databases">
        <authorList>
            <person name="Tunstrom K."/>
        </authorList>
    </citation>
    <scope>NUCLEOTIDE SEQUENCE</scope>
</reference>
<evidence type="ECO:0000313" key="1">
    <source>
        <dbReference type="EMBL" id="CAH2106402.1"/>
    </source>
</evidence>
<name>A0AAU9V896_EUPED</name>
<organism evidence="1 2">
    <name type="scientific">Euphydryas editha</name>
    <name type="common">Edith's checkerspot</name>
    <dbReference type="NCBI Taxonomy" id="104508"/>
    <lineage>
        <taxon>Eukaryota</taxon>
        <taxon>Metazoa</taxon>
        <taxon>Ecdysozoa</taxon>
        <taxon>Arthropoda</taxon>
        <taxon>Hexapoda</taxon>
        <taxon>Insecta</taxon>
        <taxon>Pterygota</taxon>
        <taxon>Neoptera</taxon>
        <taxon>Endopterygota</taxon>
        <taxon>Lepidoptera</taxon>
        <taxon>Glossata</taxon>
        <taxon>Ditrysia</taxon>
        <taxon>Papilionoidea</taxon>
        <taxon>Nymphalidae</taxon>
        <taxon>Nymphalinae</taxon>
        <taxon>Euphydryas</taxon>
    </lineage>
</organism>
<accession>A0AAU9V896</accession>
<dbReference type="Proteomes" id="UP001153954">
    <property type="component" value="Unassembled WGS sequence"/>
</dbReference>
<dbReference type="Gene3D" id="3.30.420.10">
    <property type="entry name" value="Ribonuclease H-like superfamily/Ribonuclease H"/>
    <property type="match status" value="1"/>
</dbReference>
<dbReference type="PANTHER" id="PTHR46060">
    <property type="entry name" value="MARINER MOS1 TRANSPOSASE-LIKE PROTEIN"/>
    <property type="match status" value="1"/>
</dbReference>
<dbReference type="GO" id="GO:0003676">
    <property type="term" value="F:nucleic acid binding"/>
    <property type="evidence" value="ECO:0007669"/>
    <property type="project" value="InterPro"/>
</dbReference>
<evidence type="ECO:0008006" key="3">
    <source>
        <dbReference type="Google" id="ProtNLM"/>
    </source>
</evidence>
<dbReference type="InterPro" id="IPR052709">
    <property type="entry name" value="Transposase-MT_Hybrid"/>
</dbReference>
<protein>
    <recommendedName>
        <fullName evidence="3">Histone-lysine N-methyltransferase SETMAR</fullName>
    </recommendedName>
</protein>
<proteinExistence type="predicted"/>